<dbReference type="AlphaFoldDB" id="A0A1E8Q649"/>
<dbReference type="RefSeq" id="WP_070353387.1">
    <property type="nucleotide sequence ID" value="NZ_CP043474.1"/>
</dbReference>
<evidence type="ECO:0000256" key="3">
    <source>
        <dbReference type="ARBA" id="ARBA00023002"/>
    </source>
</evidence>
<name>A0A1E8Q649_9MYCO</name>
<accession>A0A1E8Q649</accession>
<keyword evidence="8" id="KW-1185">Reference proteome</keyword>
<feature type="binding site" evidence="5">
    <location>
        <position position="436"/>
    </location>
    <ligand>
        <name>Fe cation</name>
        <dbReference type="ChEBI" id="CHEBI:24875"/>
        <note>catalytic</note>
    </ligand>
</feature>
<comment type="similarity">
    <text evidence="1 6">Belongs to the carotenoid oxygenase family.</text>
</comment>
<dbReference type="GO" id="GO:0010436">
    <property type="term" value="F:carotenoid dioxygenase activity"/>
    <property type="evidence" value="ECO:0007669"/>
    <property type="project" value="TreeGrafter"/>
</dbReference>
<evidence type="ECO:0000313" key="7">
    <source>
        <dbReference type="EMBL" id="OFJ53529.1"/>
    </source>
</evidence>
<dbReference type="EC" id="1.13.11.-" evidence="6"/>
<comment type="cofactor">
    <cofactor evidence="5 6">
        <name>Fe(2+)</name>
        <dbReference type="ChEBI" id="CHEBI:29033"/>
    </cofactor>
    <text evidence="5 6">Binds 1 Fe(2+) ion per subunit.</text>
</comment>
<organism evidence="7 8">
    <name type="scientific">Mycolicibacterium grossiae</name>
    <dbReference type="NCBI Taxonomy" id="1552759"/>
    <lineage>
        <taxon>Bacteria</taxon>
        <taxon>Bacillati</taxon>
        <taxon>Actinomycetota</taxon>
        <taxon>Actinomycetes</taxon>
        <taxon>Mycobacteriales</taxon>
        <taxon>Mycobacteriaceae</taxon>
        <taxon>Mycolicibacterium</taxon>
    </lineage>
</organism>
<comment type="caution">
    <text evidence="7">The sequence shown here is derived from an EMBL/GenBank/DDBJ whole genome shotgun (WGS) entry which is preliminary data.</text>
</comment>
<dbReference type="Proteomes" id="UP000178953">
    <property type="component" value="Unassembled WGS sequence"/>
</dbReference>
<keyword evidence="6 7" id="KW-0223">Dioxygenase</keyword>
<evidence type="ECO:0000256" key="5">
    <source>
        <dbReference type="PIRSR" id="PIRSR604294-1"/>
    </source>
</evidence>
<proteinExistence type="inferred from homology"/>
<protein>
    <recommendedName>
        <fullName evidence="6">Dioxygenase</fullName>
        <ecNumber evidence="6">1.13.11.-</ecNumber>
    </recommendedName>
</protein>
<dbReference type="EMBL" id="MCHX01000024">
    <property type="protein sequence ID" value="OFJ53529.1"/>
    <property type="molecule type" value="Genomic_DNA"/>
</dbReference>
<keyword evidence="2 5" id="KW-0479">Metal-binding</keyword>
<feature type="binding site" evidence="5">
    <location>
        <position position="209"/>
    </location>
    <ligand>
        <name>Fe cation</name>
        <dbReference type="ChEBI" id="CHEBI:24875"/>
        <note>catalytic</note>
    </ligand>
</feature>
<evidence type="ECO:0000256" key="4">
    <source>
        <dbReference type="ARBA" id="ARBA00023004"/>
    </source>
</evidence>
<evidence type="ECO:0000256" key="1">
    <source>
        <dbReference type="ARBA" id="ARBA00006787"/>
    </source>
</evidence>
<sequence>MTETQDRTDAGLPNDGQIFAVGNYAPVPDELTEYDLAVVGAIPPDLDGWYLRNGPNPREATGHWFTGDGMIHGVRIEGGAAKWYRNRWVRTDSFVDPFPLYNADGTRNLRAAVANTHVVNHAGKTLALVESSLPYQVTNDLETVGAYDFGGKLVDSMTAHPKICPTTGELHFFGYGNLFEPHVTYHRADASGELVIDRPLEVGALTMMHDFAMTASHVVFMDLPVVFDADAAASGDMPFRWSDDYGARLGVLRRDDPFGEVRWFEIDPCYVFHVANAHDTADGRGIVLQAVRYPELWRDSGGFDTEGVLWTWTIDLASGRVTEHQLDDRGIEFPRIDDRLAGLAARYAVSVGKRGWVRHDLESGSAVTHDLGDGGPGEAVFVPSGTSGSETEGYYLGYVYDPARNGSDLVILDASDFGGEPIARILLPQRVPYGFHGNWIAN</sequence>
<dbReference type="PANTHER" id="PTHR10543">
    <property type="entry name" value="BETA-CAROTENE DIOXYGENASE"/>
    <property type="match status" value="1"/>
</dbReference>
<dbReference type="PANTHER" id="PTHR10543:SF89">
    <property type="entry name" value="CAROTENOID 9,10(9',10')-CLEAVAGE DIOXYGENASE 1"/>
    <property type="match status" value="1"/>
</dbReference>
<evidence type="ECO:0000256" key="6">
    <source>
        <dbReference type="RuleBase" id="RU364048"/>
    </source>
</evidence>
<keyword evidence="4 5" id="KW-0408">Iron</keyword>
<dbReference type="Pfam" id="PF03055">
    <property type="entry name" value="RPE65"/>
    <property type="match status" value="1"/>
</dbReference>
<dbReference type="OrthoDB" id="6636843at2"/>
<keyword evidence="3 6" id="KW-0560">Oxidoreductase</keyword>
<feature type="binding site" evidence="5">
    <location>
        <position position="160"/>
    </location>
    <ligand>
        <name>Fe cation</name>
        <dbReference type="ChEBI" id="CHEBI:24875"/>
        <note>catalytic</note>
    </ligand>
</feature>
<evidence type="ECO:0000313" key="8">
    <source>
        <dbReference type="Proteomes" id="UP000178953"/>
    </source>
</evidence>
<reference evidence="7 8" key="1">
    <citation type="submission" date="2016-09" db="EMBL/GenBank/DDBJ databases">
        <title>genome sequence of Mycobacterium sp. 739 SCH.</title>
        <authorList>
            <person name="Greninger A.L."/>
            <person name="Qin X."/>
            <person name="Jerome K."/>
            <person name="Vora S."/>
            <person name="Quinn K."/>
        </authorList>
    </citation>
    <scope>NUCLEOTIDE SEQUENCE [LARGE SCALE GENOMIC DNA]</scope>
    <source>
        <strain evidence="7 8">SCH</strain>
    </source>
</reference>
<gene>
    <name evidence="7" type="ORF">BEL07_12205</name>
</gene>
<dbReference type="GO" id="GO:0016121">
    <property type="term" value="P:carotene catabolic process"/>
    <property type="evidence" value="ECO:0007669"/>
    <property type="project" value="TreeGrafter"/>
</dbReference>
<dbReference type="InterPro" id="IPR004294">
    <property type="entry name" value="Carotenoid_Oase"/>
</dbReference>
<feature type="binding site" evidence="5">
    <location>
        <position position="273"/>
    </location>
    <ligand>
        <name>Fe cation</name>
        <dbReference type="ChEBI" id="CHEBI:24875"/>
        <note>catalytic</note>
    </ligand>
</feature>
<evidence type="ECO:0000256" key="2">
    <source>
        <dbReference type="ARBA" id="ARBA00022723"/>
    </source>
</evidence>
<dbReference type="GO" id="GO:0046872">
    <property type="term" value="F:metal ion binding"/>
    <property type="evidence" value="ECO:0007669"/>
    <property type="project" value="UniProtKB-KW"/>
</dbReference>